<dbReference type="SUPFAM" id="SSF52087">
    <property type="entry name" value="CRAL/TRIO domain"/>
    <property type="match status" value="1"/>
</dbReference>
<dbReference type="PANTHER" id="PTHR10174:SF38">
    <property type="entry name" value="HL01515P"/>
    <property type="match status" value="1"/>
</dbReference>
<dbReference type="InterPro" id="IPR036273">
    <property type="entry name" value="CRAL/TRIO_N_dom_sf"/>
</dbReference>
<feature type="domain" description="CRAL-TRIO" evidence="1">
    <location>
        <begin position="111"/>
        <end position="275"/>
    </location>
</feature>
<dbReference type="EMBL" id="AJWK01012444">
    <property type="status" value="NOT_ANNOTATED_CDS"/>
    <property type="molecule type" value="Genomic_DNA"/>
</dbReference>
<dbReference type="SMART" id="SM00516">
    <property type="entry name" value="SEC14"/>
    <property type="match status" value="1"/>
</dbReference>
<dbReference type="PANTHER" id="PTHR10174">
    <property type="entry name" value="ALPHA-TOCOPHEROL TRANSFER PROTEIN-RELATED"/>
    <property type="match status" value="1"/>
</dbReference>
<reference evidence="2" key="1">
    <citation type="submission" date="2020-05" db="UniProtKB">
        <authorList>
            <consortium name="EnsemblMetazoa"/>
        </authorList>
    </citation>
    <scope>IDENTIFICATION</scope>
    <source>
        <strain evidence="2">Jacobina</strain>
    </source>
</reference>
<evidence type="ECO:0000259" key="1">
    <source>
        <dbReference type="PROSITE" id="PS50191"/>
    </source>
</evidence>
<dbReference type="EMBL" id="AJWK01012445">
    <property type="status" value="NOT_ANNOTATED_CDS"/>
    <property type="molecule type" value="Genomic_DNA"/>
</dbReference>
<dbReference type="SMART" id="SM01100">
    <property type="entry name" value="CRAL_TRIO_N"/>
    <property type="match status" value="1"/>
</dbReference>
<dbReference type="GO" id="GO:0016020">
    <property type="term" value="C:membrane"/>
    <property type="evidence" value="ECO:0007669"/>
    <property type="project" value="TreeGrafter"/>
</dbReference>
<dbReference type="RefSeq" id="XP_055681710.1">
    <property type="nucleotide sequence ID" value="XM_055825735.1"/>
</dbReference>
<dbReference type="InterPro" id="IPR001251">
    <property type="entry name" value="CRAL-TRIO_dom"/>
</dbReference>
<name>A0A1B0CHK7_LUTLO</name>
<dbReference type="KEGG" id="lll:129789097"/>
<dbReference type="Pfam" id="PF00650">
    <property type="entry name" value="CRAL_TRIO"/>
    <property type="match status" value="1"/>
</dbReference>
<dbReference type="Gene3D" id="1.10.8.20">
    <property type="entry name" value="N-terminal domain of phosphatidylinositol transfer protein sec14p"/>
    <property type="match status" value="1"/>
</dbReference>
<dbReference type="Gene3D" id="1.20.5.1200">
    <property type="entry name" value="Alpha-tocopherol transfer"/>
    <property type="match status" value="1"/>
</dbReference>
<dbReference type="InterPro" id="IPR036865">
    <property type="entry name" value="CRAL-TRIO_dom_sf"/>
</dbReference>
<dbReference type="InterPro" id="IPR011074">
    <property type="entry name" value="CRAL/TRIO_N_dom"/>
</dbReference>
<evidence type="ECO:0000313" key="2">
    <source>
        <dbReference type="EnsemblMetazoa" id="LLOJ003919-PA"/>
    </source>
</evidence>
<dbReference type="Proteomes" id="UP000092461">
    <property type="component" value="Unassembled WGS sequence"/>
</dbReference>
<sequence>MSMKFDDNKLPYIDLGDGYIVRLEKDEIEGKTREKALVELRETEDLKQKSFTQLRQLLEEEKDLCVPLAEDEFLVKFLRPCKFYPESAFERMKKYYKFKIKYKKYAEDLVPRSVRHVFEKEIIYLSPLRTKNGCRILILEIKKWKLNECSLDDIFRTVEVCLEAAMAEPKTQVNGVVVILNMDGLSLSHLTQFSPSFAAMLLHWVQECIGIRLKEVHIVNNSYIFNMLFAIFKPFLTEKLRKRIHFLNKDFKTLCTYMGKECLRPPYGGTLVAPEVDGNVLADLFQFHSKEYEIANTYGYSTTGK</sequence>
<dbReference type="PRINTS" id="PR00180">
    <property type="entry name" value="CRETINALDHBP"/>
</dbReference>
<dbReference type="GO" id="GO:1902936">
    <property type="term" value="F:phosphatidylinositol bisphosphate binding"/>
    <property type="evidence" value="ECO:0007669"/>
    <property type="project" value="TreeGrafter"/>
</dbReference>
<dbReference type="AlphaFoldDB" id="A0A1B0CHK7"/>
<proteinExistence type="predicted"/>
<dbReference type="GeneID" id="129789097"/>
<dbReference type="OrthoDB" id="75724at2759"/>
<dbReference type="VEuPathDB" id="VectorBase:LLOJ003919"/>
<protein>
    <recommendedName>
        <fullName evidence="1">CRAL-TRIO domain-containing protein</fullName>
    </recommendedName>
</protein>
<dbReference type="PROSITE" id="PS50191">
    <property type="entry name" value="CRAL_TRIO"/>
    <property type="match status" value="1"/>
</dbReference>
<dbReference type="CDD" id="cd00170">
    <property type="entry name" value="SEC14"/>
    <property type="match status" value="1"/>
</dbReference>
<accession>A0A1B0CHK7</accession>
<keyword evidence="3" id="KW-1185">Reference proteome</keyword>
<organism evidence="2 3">
    <name type="scientific">Lutzomyia longipalpis</name>
    <name type="common">Sand fly</name>
    <dbReference type="NCBI Taxonomy" id="7200"/>
    <lineage>
        <taxon>Eukaryota</taxon>
        <taxon>Metazoa</taxon>
        <taxon>Ecdysozoa</taxon>
        <taxon>Arthropoda</taxon>
        <taxon>Hexapoda</taxon>
        <taxon>Insecta</taxon>
        <taxon>Pterygota</taxon>
        <taxon>Neoptera</taxon>
        <taxon>Endopterygota</taxon>
        <taxon>Diptera</taxon>
        <taxon>Nematocera</taxon>
        <taxon>Psychodoidea</taxon>
        <taxon>Psychodidae</taxon>
        <taxon>Lutzomyia</taxon>
        <taxon>Lutzomyia</taxon>
    </lineage>
</organism>
<dbReference type="EnsemblMetazoa" id="LLOJ003919-RA">
    <property type="protein sequence ID" value="LLOJ003919-PA"/>
    <property type="gene ID" value="LLOJ003919"/>
</dbReference>
<dbReference type="Gene3D" id="3.40.525.10">
    <property type="entry name" value="CRAL-TRIO lipid binding domain"/>
    <property type="match status" value="1"/>
</dbReference>
<dbReference type="VEuPathDB" id="VectorBase:LLONM1_000048"/>
<evidence type="ECO:0000313" key="3">
    <source>
        <dbReference type="Proteomes" id="UP000092461"/>
    </source>
</evidence>
<dbReference type="SUPFAM" id="SSF46938">
    <property type="entry name" value="CRAL/TRIO N-terminal domain"/>
    <property type="match status" value="1"/>
</dbReference>